<organism evidence="2 3">
    <name type="scientific">Marinobacter subterrani</name>
    <dbReference type="NCBI Taxonomy" id="1658765"/>
    <lineage>
        <taxon>Bacteria</taxon>
        <taxon>Pseudomonadati</taxon>
        <taxon>Pseudomonadota</taxon>
        <taxon>Gammaproteobacteria</taxon>
        <taxon>Pseudomonadales</taxon>
        <taxon>Marinobacteraceae</taxon>
        <taxon>Marinobacter</taxon>
    </lineage>
</organism>
<reference evidence="2 3" key="1">
    <citation type="submission" date="2015-06" db="EMBL/GenBank/DDBJ databases">
        <title>Marinobacter subterrani, a genetically tractable neutrophilic iron-oxidizing strain isolated from the Soudan Iron Mine.</title>
        <authorList>
            <person name="Bonis B.M."/>
            <person name="Gralnick J.A."/>
        </authorList>
    </citation>
    <scope>NUCLEOTIDE SEQUENCE [LARGE SCALE GENOMIC DNA]</scope>
    <source>
        <strain evidence="2 3">JG233</strain>
    </source>
</reference>
<sequence length="694" mass="77941">MGRVRPGSVERLPDDVREQLQALLRDPRVTQLQATARINDILEAEGHEERLSKSAVNRYAVRMNQVGEKLRQSREVAEMWIAKLGAQPQGQLGNLVNEMLRSMAFDLALKLQEGELTEESMPAVIEMVKELSLSVTRLERPAPRTSSARRRSANRNVNARRKKRLRAPRAPPGPRACPKRAWPPCVRPFLRAWHEPEALAQAVADASQPVSTAAILLGYQQKWVADNSAVKVIEKSRRIGLSYAEAADDVLYAASDEGANVYYISYNKEMTQGFIQDCAGWAKAYQAAASQIEESVIEADDKQILTYTIKFDSGHQIQAFTSNPRNLRSKGRPGERLVIDEAAFVDDIEELLKAAMAMTIWGGQIRIISTHNGEDNPFNTLINDIRAGRYDYSLHRVDLDNALADGLYRRICQVTGQTWTREAEVQWRQQLINRYKPNEDEELFCIPALGGGSYLTRVQVEACMADAPVLRFDGTREFNALPEPARRDAMGDWIREHLEPVLRTLDRQRRHALGQDFARSGDLSVIAPMEIGSTLHRTVPFLVEMHNVPFKQQEQVLFAVGNGLPRLCGVAIDSRGNGSYLGEAARDEWGSLVDQVMATENWYRERMPKHKARFEDGGITIPKSDELLEDYRAFTLVRGVARLPEARPTRPAPATVTPPWPSCWPTAPPIWTAWKSNSPRHPARAATTMTTGTI</sequence>
<dbReference type="Gene3D" id="3.40.50.300">
    <property type="entry name" value="P-loop containing nucleotide triphosphate hydrolases"/>
    <property type="match status" value="1"/>
</dbReference>
<dbReference type="Gene3D" id="3.30.420.240">
    <property type="match status" value="1"/>
</dbReference>
<protein>
    <submittedName>
        <fullName evidence="2">Mu-like prophage FluMu protein gp28</fullName>
    </submittedName>
</protein>
<dbReference type="Proteomes" id="UP000036102">
    <property type="component" value="Unassembled WGS sequence"/>
</dbReference>
<feature type="compositionally biased region" description="Basic residues" evidence="1">
    <location>
        <begin position="147"/>
        <end position="167"/>
    </location>
</feature>
<dbReference type="Pfam" id="PF03237">
    <property type="entry name" value="Terminase_6N"/>
    <property type="match status" value="1"/>
</dbReference>
<evidence type="ECO:0000313" key="2">
    <source>
        <dbReference type="EMBL" id="KMQ77007.1"/>
    </source>
</evidence>
<keyword evidence="3" id="KW-1185">Reference proteome</keyword>
<dbReference type="AlphaFoldDB" id="A0A0J7JFQ1"/>
<proteinExistence type="predicted"/>
<comment type="caution">
    <text evidence="2">The sequence shown here is derived from an EMBL/GenBank/DDBJ whole genome shotgun (WGS) entry which is preliminary data.</text>
</comment>
<dbReference type="STRING" id="1658765.Msub_13222"/>
<evidence type="ECO:0000256" key="1">
    <source>
        <dbReference type="SAM" id="MobiDB-lite"/>
    </source>
</evidence>
<dbReference type="EMBL" id="LFBU01000001">
    <property type="protein sequence ID" value="KMQ77007.1"/>
    <property type="molecule type" value="Genomic_DNA"/>
</dbReference>
<dbReference type="RefSeq" id="WP_197083850.1">
    <property type="nucleotide sequence ID" value="NZ_LFBU01000001.1"/>
</dbReference>
<dbReference type="PATRIC" id="fig|1658765.3.peg.3251"/>
<gene>
    <name evidence="2" type="ORF">Msub_13222</name>
</gene>
<dbReference type="InterPro" id="IPR021874">
    <property type="entry name" value="Phage_Mu_Gp27"/>
</dbReference>
<feature type="region of interest" description="Disordered" evidence="1">
    <location>
        <begin position="137"/>
        <end position="177"/>
    </location>
</feature>
<accession>A0A0J7JFQ1</accession>
<dbReference type="Pfam" id="PF11985">
    <property type="entry name" value="Phage_Mu_Gp27"/>
    <property type="match status" value="1"/>
</dbReference>
<dbReference type="InterPro" id="IPR027417">
    <property type="entry name" value="P-loop_NTPase"/>
</dbReference>
<name>A0A0J7JFQ1_9GAMM</name>
<evidence type="ECO:0000313" key="3">
    <source>
        <dbReference type="Proteomes" id="UP000036102"/>
    </source>
</evidence>